<evidence type="ECO:0000313" key="2">
    <source>
        <dbReference type="EMBL" id="UJS26314.1"/>
    </source>
</evidence>
<accession>A0ABY3T3X9</accession>
<sequence length="78" mass="9373">MEQPVSQLWKNPLKRRYYRVQVAPDLFGELCLVRSWGSLDTARGNCKVELLHDWREAERRVARIAKERVRRGYRKVCE</sequence>
<proteinExistence type="predicted"/>
<feature type="domain" description="WGR" evidence="1">
    <location>
        <begin position="1"/>
        <end position="78"/>
    </location>
</feature>
<dbReference type="Pfam" id="PF05406">
    <property type="entry name" value="WGR"/>
    <property type="match status" value="1"/>
</dbReference>
<dbReference type="Proteomes" id="UP001054801">
    <property type="component" value="Chromosome"/>
</dbReference>
<evidence type="ECO:0000313" key="3">
    <source>
        <dbReference type="Proteomes" id="UP001054801"/>
    </source>
</evidence>
<dbReference type="EMBL" id="CP091244">
    <property type="protein sequence ID" value="UJS26314.1"/>
    <property type="molecule type" value="Genomic_DNA"/>
</dbReference>
<protein>
    <submittedName>
        <fullName evidence="2">WGR domain-containing protein</fullName>
    </submittedName>
</protein>
<evidence type="ECO:0000259" key="1">
    <source>
        <dbReference type="PROSITE" id="PS51977"/>
    </source>
</evidence>
<dbReference type="InterPro" id="IPR008893">
    <property type="entry name" value="WGR_domain"/>
</dbReference>
<gene>
    <name evidence="2" type="ORF">L2Y54_09815</name>
</gene>
<dbReference type="PROSITE" id="PS51977">
    <property type="entry name" value="WGR"/>
    <property type="match status" value="1"/>
</dbReference>
<organism evidence="2 3">
    <name type="scientific">Thiothrix winogradskyi</name>
    <dbReference type="NCBI Taxonomy" id="96472"/>
    <lineage>
        <taxon>Bacteria</taxon>
        <taxon>Pseudomonadati</taxon>
        <taxon>Pseudomonadota</taxon>
        <taxon>Gammaproteobacteria</taxon>
        <taxon>Thiotrichales</taxon>
        <taxon>Thiotrichaceae</taxon>
        <taxon>Thiothrix</taxon>
    </lineage>
</organism>
<dbReference type="SUPFAM" id="SSF142921">
    <property type="entry name" value="WGR domain-like"/>
    <property type="match status" value="1"/>
</dbReference>
<dbReference type="InterPro" id="IPR036930">
    <property type="entry name" value="WGR_dom_sf"/>
</dbReference>
<dbReference type="CDD" id="cd07996">
    <property type="entry name" value="WGR_MMR_like"/>
    <property type="match status" value="1"/>
</dbReference>
<name>A0ABY3T3X9_9GAMM</name>
<dbReference type="RefSeq" id="WP_236501688.1">
    <property type="nucleotide sequence ID" value="NZ_CP091244.1"/>
</dbReference>
<keyword evidence="3" id="KW-1185">Reference proteome</keyword>
<dbReference type="InterPro" id="IPR049809">
    <property type="entry name" value="YehF/YfeS-like_WGR"/>
</dbReference>
<reference evidence="2" key="1">
    <citation type="journal article" date="2022" name="Microorganisms">
        <title>Two New Species of Filamentous Sulfur Bacteria of the Genus Thiothrix, Thiothrix winogradskyi sp. nov. and 'Candidatus Thiothrix sulfatifontis' sp. nov.</title>
        <authorList>
            <person name="Ravin N.V."/>
            <person name="Rossetti S."/>
            <person name="Beletsky A.V."/>
            <person name="Kadnikov V.V."/>
            <person name="Rudenko T.S."/>
            <person name="Smolyakov D.D."/>
            <person name="Moskvitina M.I."/>
            <person name="Gureeva M.V."/>
            <person name="Mardanov A.V."/>
            <person name="Grabovich M.Y."/>
        </authorList>
    </citation>
    <scope>NUCLEOTIDE SEQUENCE</scope>
    <source>
        <strain evidence="2">CT3</strain>
    </source>
</reference>